<dbReference type="Proteomes" id="UP000729402">
    <property type="component" value="Unassembled WGS sequence"/>
</dbReference>
<keyword evidence="2" id="KW-1185">Reference proteome</keyword>
<dbReference type="AlphaFoldDB" id="A0A8J6C5J9"/>
<evidence type="ECO:0000313" key="1">
    <source>
        <dbReference type="EMBL" id="KAG8100183.1"/>
    </source>
</evidence>
<reference evidence="1" key="2">
    <citation type="submission" date="2021-02" db="EMBL/GenBank/DDBJ databases">
        <authorList>
            <person name="Kimball J.A."/>
            <person name="Haas M.W."/>
            <person name="Macchietto M."/>
            <person name="Kono T."/>
            <person name="Duquette J."/>
            <person name="Shao M."/>
        </authorList>
    </citation>
    <scope>NUCLEOTIDE SEQUENCE</scope>
    <source>
        <tissue evidence="1">Fresh leaf tissue</tissue>
    </source>
</reference>
<organism evidence="1 2">
    <name type="scientific">Zizania palustris</name>
    <name type="common">Northern wild rice</name>
    <dbReference type="NCBI Taxonomy" id="103762"/>
    <lineage>
        <taxon>Eukaryota</taxon>
        <taxon>Viridiplantae</taxon>
        <taxon>Streptophyta</taxon>
        <taxon>Embryophyta</taxon>
        <taxon>Tracheophyta</taxon>
        <taxon>Spermatophyta</taxon>
        <taxon>Magnoliopsida</taxon>
        <taxon>Liliopsida</taxon>
        <taxon>Poales</taxon>
        <taxon>Poaceae</taxon>
        <taxon>BOP clade</taxon>
        <taxon>Oryzoideae</taxon>
        <taxon>Oryzeae</taxon>
        <taxon>Zizaniinae</taxon>
        <taxon>Zizania</taxon>
    </lineage>
</organism>
<accession>A0A8J6C5J9</accession>
<evidence type="ECO:0000313" key="2">
    <source>
        <dbReference type="Proteomes" id="UP000729402"/>
    </source>
</evidence>
<dbReference type="EMBL" id="JAAALK010000079">
    <property type="protein sequence ID" value="KAG8100183.1"/>
    <property type="molecule type" value="Genomic_DNA"/>
</dbReference>
<name>A0A8J6C5J9_ZIZPA</name>
<gene>
    <name evidence="1" type="ORF">GUJ93_ZPchr0013g34520</name>
</gene>
<proteinExistence type="predicted"/>
<comment type="caution">
    <text evidence="1">The sequence shown here is derived from an EMBL/GenBank/DDBJ whole genome shotgun (WGS) entry which is preliminary data.</text>
</comment>
<sequence length="70" mass="7739">MTVECLRVWKRASMESGGPLLVLGWQLADGTRTTPSGAISSVGARGSKMPWQFYPLWAAVEWRLVEEVST</sequence>
<protein>
    <submittedName>
        <fullName evidence="1">Uncharacterized protein</fullName>
    </submittedName>
</protein>
<reference evidence="1" key="1">
    <citation type="journal article" date="2021" name="bioRxiv">
        <title>Whole Genome Assembly and Annotation of Northern Wild Rice, Zizania palustris L., Supports a Whole Genome Duplication in the Zizania Genus.</title>
        <authorList>
            <person name="Haas M."/>
            <person name="Kono T."/>
            <person name="Macchietto M."/>
            <person name="Millas R."/>
            <person name="McGilp L."/>
            <person name="Shao M."/>
            <person name="Duquette J."/>
            <person name="Hirsch C.N."/>
            <person name="Kimball J."/>
        </authorList>
    </citation>
    <scope>NUCLEOTIDE SEQUENCE</scope>
    <source>
        <tissue evidence="1">Fresh leaf tissue</tissue>
    </source>
</reference>